<dbReference type="EMBL" id="JACASE010000003">
    <property type="protein sequence ID" value="KAF6488093.1"/>
    <property type="molecule type" value="Genomic_DNA"/>
</dbReference>
<comment type="caution">
    <text evidence="1">The sequence shown here is derived from an EMBL/GenBank/DDBJ whole genome shotgun (WGS) entry which is preliminary data.</text>
</comment>
<protein>
    <submittedName>
        <fullName evidence="1">Tripartite motif containing 14</fullName>
    </submittedName>
</protein>
<accession>A0A7J8IU30</accession>
<dbReference type="Proteomes" id="UP000593571">
    <property type="component" value="Unassembled WGS sequence"/>
</dbReference>
<sequence>MAKKFIDKNMQLTLQVYRDQIKSCGEQIDLLNSLSNKVWSISQEPSPVQLLQEFTATERELKQQMSREELCHPIPQSFEPVKSFFKGLMEAMQRMFQTPLDVRLKENMNCQLSSSSSTKLDFLLKTSFSPERSLFLKCKTPRVERFGCVGGWGDMEAPLFSLRDPTCFLTFITVFKYRNNLCSFWKNKKTKESKILKKIITHKSLKSFGNSSAYVYTLVDMY</sequence>
<evidence type="ECO:0000313" key="1">
    <source>
        <dbReference type="EMBL" id="KAF6488093.1"/>
    </source>
</evidence>
<proteinExistence type="predicted"/>
<evidence type="ECO:0000313" key="2">
    <source>
        <dbReference type="Proteomes" id="UP000593571"/>
    </source>
</evidence>
<dbReference type="AlphaFoldDB" id="A0A7J8IU30"/>
<reference evidence="1 2" key="1">
    <citation type="journal article" date="2020" name="Nature">
        <title>Six reference-quality genomes reveal evolution of bat adaptations.</title>
        <authorList>
            <person name="Jebb D."/>
            <person name="Huang Z."/>
            <person name="Pippel M."/>
            <person name="Hughes G.M."/>
            <person name="Lavrichenko K."/>
            <person name="Devanna P."/>
            <person name="Winkler S."/>
            <person name="Jermiin L.S."/>
            <person name="Skirmuntt E.C."/>
            <person name="Katzourakis A."/>
            <person name="Burkitt-Gray L."/>
            <person name="Ray D.A."/>
            <person name="Sullivan K.A.M."/>
            <person name="Roscito J.G."/>
            <person name="Kirilenko B.M."/>
            <person name="Davalos L.M."/>
            <person name="Corthals A.P."/>
            <person name="Power M.L."/>
            <person name="Jones G."/>
            <person name="Ransome R.D."/>
            <person name="Dechmann D.K.N."/>
            <person name="Locatelli A.G."/>
            <person name="Puechmaille S.J."/>
            <person name="Fedrigo O."/>
            <person name="Jarvis E.D."/>
            <person name="Hiller M."/>
            <person name="Vernes S.C."/>
            <person name="Myers E.W."/>
            <person name="Teeling E.C."/>
        </authorList>
    </citation>
    <scope>NUCLEOTIDE SEQUENCE [LARGE SCALE GENOMIC DNA]</scope>
    <source>
        <strain evidence="1">MRouAeg1</strain>
        <tissue evidence="1">Muscle</tissue>
    </source>
</reference>
<organism evidence="1 2">
    <name type="scientific">Rousettus aegyptiacus</name>
    <name type="common">Egyptian fruit bat</name>
    <name type="synonym">Pteropus aegyptiacus</name>
    <dbReference type="NCBI Taxonomy" id="9407"/>
    <lineage>
        <taxon>Eukaryota</taxon>
        <taxon>Metazoa</taxon>
        <taxon>Chordata</taxon>
        <taxon>Craniata</taxon>
        <taxon>Vertebrata</taxon>
        <taxon>Euteleostomi</taxon>
        <taxon>Mammalia</taxon>
        <taxon>Eutheria</taxon>
        <taxon>Laurasiatheria</taxon>
        <taxon>Chiroptera</taxon>
        <taxon>Yinpterochiroptera</taxon>
        <taxon>Pteropodoidea</taxon>
        <taxon>Pteropodidae</taxon>
        <taxon>Rousettinae</taxon>
        <taxon>Rousettus</taxon>
    </lineage>
</organism>
<name>A0A7J8IU30_ROUAE</name>
<gene>
    <name evidence="1" type="ORF">HJG63_019844</name>
</gene>
<keyword evidence="2" id="KW-1185">Reference proteome</keyword>